<protein>
    <submittedName>
        <fullName evidence="12">Phytochrome</fullName>
    </submittedName>
</protein>
<dbReference type="InterPro" id="IPR043150">
    <property type="entry name" value="Phytochrome_PHY_sf"/>
</dbReference>
<evidence type="ECO:0000256" key="3">
    <source>
        <dbReference type="ARBA" id="ARBA00022991"/>
    </source>
</evidence>
<keyword evidence="1" id="KW-0600">Photoreceptor protein</keyword>
<reference evidence="12" key="1">
    <citation type="journal article" date="2015" name="Nat. Commun.">
        <title>Phytochrome diversity in green plants and the origin of canonical plant phytochromes.</title>
        <authorList>
            <person name="Li F.W."/>
            <person name="Melkonian M."/>
            <person name="Rothfels C.J."/>
            <person name="Villarreal J.C."/>
            <person name="Stevenson D.W."/>
            <person name="Graham S.W."/>
            <person name="Wong G.K."/>
            <person name="Pryer K.M."/>
            <person name="Mathews S."/>
        </authorList>
    </citation>
    <scope>NUCLEOTIDE SEQUENCE</scope>
    <source>
        <strain evidence="12">RPQV</strain>
    </source>
</reference>
<dbReference type="SUPFAM" id="SSF55874">
    <property type="entry name" value="ATPase domain of HSP90 chaperone/DNA topoisomerase II/histidine kinase"/>
    <property type="match status" value="1"/>
</dbReference>
<organism evidence="12">
    <name type="scientific">Phymatodocis nordstedtiana</name>
    <dbReference type="NCBI Taxonomy" id="184514"/>
    <lineage>
        <taxon>Eukaryota</taxon>
        <taxon>Viridiplantae</taxon>
        <taxon>Streptophyta</taxon>
        <taxon>Zygnematophyceae</taxon>
        <taxon>Zygnematophycidae</taxon>
        <taxon>Desmidiales</taxon>
        <taxon>Desmidiaceae</taxon>
        <taxon>Phymatodocis</taxon>
    </lineage>
</organism>
<gene>
    <name evidence="12" type="primary">PHY2C</name>
</gene>
<feature type="compositionally biased region" description="Polar residues" evidence="8">
    <location>
        <begin position="203"/>
        <end position="212"/>
    </location>
</feature>
<sequence>MAANSATTTKELPSVLSLNRRGDVTSTAIVQCQAVLEQMEADAMLHRAFAESGTGFQYSTSMQLATAMTRRISFDRSRTVNAIPVGISSDLADKYLQRTQRGGLIQCFGCFLLVDEGNFLILAYSENAAEMLGLVATSPVEEPQKAVRNSQQGFRVPGDKSNRLGSSLRAFHDVVRRAIRINAAKRRRSAETKVPTGHPCSREASTTTQPAATDTAHRSLSPLPPWNPFSRLAKEGAKMHKAPKAPASGRRDAEGVYGRMPSGCIYGGGDAGPGSRSDHMPLELGACALDFFTPESAAAIRKAASAGDISAANPVLVQAAALPGAASLSSFHAVFHRIDGAGLALDLEPIRPQDSLFTGEGALQAHRLAARAVRRLQQVEAGDIDLLCNVAVSEIWRLTGYDRVMAYRFHEDEHGEVTAEAKRDGVDTYLGLHFPATDIPQASRDLFLHNRARIIVDSAVDSAKVIQAPQLREPVLLTGSTLRAVHSCHSQYMKNMGIRAALTLAVIINQAHAPGKLVGDEPGGSQRTGTAARLWGLVVCHHETPRCVPYPLRLACQFLMQVFGMKLNMELELVLQQKETQVLRVQALLFDMLLRDSILAILTQVPDITDLVPCDGAALLYSGHCQRIGTTPSEQQVRDLARWLSSEIKGSIGMSTDSLADAGYPQADNLEGATCGMLAVHLDLASFVFWFRGHMEKEIRWSGARHCPGEEDDLERMHPRSSFAAFLEVVRQRALPWDDVDIDAASCLGVILRSQLTRAAEAATRAELVEEMEKLSAAEEEMSRALETAPVPVFTVGHDGCVSGWNATMAHLTGLSAGEALGKSLIQDLVVGASRPALGWALCLAFQGKSTGSIEICMMRHGQKSPERPDRAGMEAWAQDGQPPWEARNNTPGGVDAGGQVVLLVNAFGVRRLACPERAAAGDLSADRFGTPGTAAGTCQVGHPQYPEGTGASPKASSEAAGGGVAAACFVGQDLTAQRLAEGHFTKIQGDYATIIHSSNSLIPPIFAIDDEGRCTEWNAAMERTTGVSRADALGRFLLEVLFGANLKATAACRTNLTVVLERALCGESAEGHPITFTDRQGQEIHVLVTTCPRWSSGTSSGSSIADSAVVGVFGFLQMPNPELQAAMLLQRGAKQLAKEKTKKVAVLRQAMRGPLDGLQLVQLRMGTWTWPQRGSGEAEWQRGAVQIGGRCLQQLLSVASQKLPVESLEEGFFGPAVRVGPFKLLWVLEAVLSMVHPAAARGGVDLRPLQPALDASSAAAALLLLPLSADHVLLQQALSELLAAAVQFTPRGGWAELAVSPGQKQCDPASQSVVCFEFRTTHSVQPGESGGVPEAMVLQMCGCCKDKSQLSQEGLGLRIARKIVHAFKGDVWYERSEQQASFVAQVSLSRAVA</sequence>
<feature type="domain" description="PAS" evidence="11">
    <location>
        <begin position="991"/>
        <end position="1039"/>
    </location>
</feature>
<dbReference type="InterPro" id="IPR013654">
    <property type="entry name" value="PAS_2"/>
</dbReference>
<dbReference type="GO" id="GO:0009881">
    <property type="term" value="F:photoreceptor activity"/>
    <property type="evidence" value="ECO:0007669"/>
    <property type="project" value="UniProtKB-KW"/>
</dbReference>
<dbReference type="SMART" id="SM00065">
    <property type="entry name" value="GAF"/>
    <property type="match status" value="1"/>
</dbReference>
<keyword evidence="6" id="KW-0675">Receptor</keyword>
<dbReference type="PANTHER" id="PTHR47876:SF3">
    <property type="entry name" value="PHYTOCHROME 1"/>
    <property type="match status" value="1"/>
</dbReference>
<dbReference type="SUPFAM" id="SSF55785">
    <property type="entry name" value="PYP-like sensor domain (PAS domain)"/>
    <property type="match status" value="3"/>
</dbReference>
<feature type="domain" description="Phytochrome chromophore attachment site" evidence="9">
    <location>
        <begin position="383"/>
        <end position="561"/>
    </location>
</feature>
<dbReference type="GO" id="GO:0006355">
    <property type="term" value="P:regulation of DNA-templated transcription"/>
    <property type="evidence" value="ECO:0007669"/>
    <property type="project" value="InterPro"/>
</dbReference>
<evidence type="ECO:0000259" key="9">
    <source>
        <dbReference type="PROSITE" id="PS50046"/>
    </source>
</evidence>
<dbReference type="SMART" id="SM00091">
    <property type="entry name" value="PAS"/>
    <property type="match status" value="2"/>
</dbReference>
<evidence type="ECO:0000256" key="2">
    <source>
        <dbReference type="ARBA" id="ARBA00022606"/>
    </source>
</evidence>
<dbReference type="CDD" id="cd00130">
    <property type="entry name" value="PAS"/>
    <property type="match status" value="2"/>
</dbReference>
<evidence type="ECO:0000256" key="6">
    <source>
        <dbReference type="ARBA" id="ARBA00023170"/>
    </source>
</evidence>
<keyword evidence="2" id="KW-0716">Sensory transduction</keyword>
<dbReference type="InterPro" id="IPR000014">
    <property type="entry name" value="PAS"/>
</dbReference>
<dbReference type="InterPro" id="IPR003018">
    <property type="entry name" value="GAF"/>
</dbReference>
<keyword evidence="7" id="KW-0175">Coiled coil</keyword>
<dbReference type="InterPro" id="IPR001294">
    <property type="entry name" value="Phytochrome"/>
</dbReference>
<dbReference type="FunFam" id="3.30.450.40:FF:000006">
    <property type="entry name" value="Phytochrome"/>
    <property type="match status" value="1"/>
</dbReference>
<evidence type="ECO:0000259" key="10">
    <source>
        <dbReference type="PROSITE" id="PS50109"/>
    </source>
</evidence>
<evidence type="ECO:0000256" key="1">
    <source>
        <dbReference type="ARBA" id="ARBA00022543"/>
    </source>
</evidence>
<feature type="domain" description="Histidine kinase" evidence="10">
    <location>
        <begin position="1147"/>
        <end position="1391"/>
    </location>
</feature>
<dbReference type="InterPro" id="IPR013516">
    <property type="entry name" value="Phyto_chromo_BS"/>
</dbReference>
<dbReference type="GO" id="GO:0009584">
    <property type="term" value="P:detection of visible light"/>
    <property type="evidence" value="ECO:0007669"/>
    <property type="project" value="InterPro"/>
</dbReference>
<dbReference type="PROSITE" id="PS00245">
    <property type="entry name" value="PHYTOCHROME_1"/>
    <property type="match status" value="1"/>
</dbReference>
<dbReference type="InterPro" id="IPR016132">
    <property type="entry name" value="Phyto_chromo_attachment"/>
</dbReference>
<dbReference type="FunFam" id="3.30.450.270:FF:000001">
    <property type="entry name" value="Phytochrome"/>
    <property type="match status" value="1"/>
</dbReference>
<feature type="non-terminal residue" evidence="12">
    <location>
        <position position="1"/>
    </location>
</feature>
<keyword evidence="4" id="KW-0805">Transcription regulation</keyword>
<feature type="region of interest" description="Disordered" evidence="8">
    <location>
        <begin position="185"/>
        <end position="225"/>
    </location>
</feature>
<dbReference type="InterPro" id="IPR029016">
    <property type="entry name" value="GAF-like_dom_sf"/>
</dbReference>
<proteinExistence type="evidence at transcript level"/>
<dbReference type="InterPro" id="IPR005467">
    <property type="entry name" value="His_kinase_dom"/>
</dbReference>
<dbReference type="InterPro" id="IPR003594">
    <property type="entry name" value="HATPase_dom"/>
</dbReference>
<evidence type="ECO:0000256" key="7">
    <source>
        <dbReference type="SAM" id="Coils"/>
    </source>
</evidence>
<dbReference type="Gene3D" id="3.30.450.40">
    <property type="match status" value="1"/>
</dbReference>
<dbReference type="PANTHER" id="PTHR47876">
    <property type="entry name" value="OS08G0260000 PROTEIN"/>
    <property type="match status" value="1"/>
</dbReference>
<dbReference type="Gene3D" id="3.30.450.20">
    <property type="entry name" value="PAS domain"/>
    <property type="match status" value="4"/>
</dbReference>
<dbReference type="Pfam" id="PF02518">
    <property type="entry name" value="HATPase_c"/>
    <property type="match status" value="1"/>
</dbReference>
<dbReference type="Pfam" id="PF00989">
    <property type="entry name" value="PAS"/>
    <property type="match status" value="2"/>
</dbReference>
<keyword evidence="5" id="KW-0804">Transcription</keyword>
<evidence type="ECO:0000313" key="12">
    <source>
        <dbReference type="EMBL" id="AKN34509.1"/>
    </source>
</evidence>
<dbReference type="PROSITE" id="PS50109">
    <property type="entry name" value="HIS_KIN"/>
    <property type="match status" value="1"/>
</dbReference>
<evidence type="ECO:0000256" key="4">
    <source>
        <dbReference type="ARBA" id="ARBA00023015"/>
    </source>
</evidence>
<dbReference type="Pfam" id="PF08446">
    <property type="entry name" value="PAS_2"/>
    <property type="match status" value="2"/>
</dbReference>
<dbReference type="PRINTS" id="PR01033">
    <property type="entry name" value="PHYTOCHROME"/>
</dbReference>
<evidence type="ECO:0000256" key="5">
    <source>
        <dbReference type="ARBA" id="ARBA00023163"/>
    </source>
</evidence>
<dbReference type="NCBIfam" id="TIGR00229">
    <property type="entry name" value="sensory_box"/>
    <property type="match status" value="1"/>
</dbReference>
<feature type="coiled-coil region" evidence="7">
    <location>
        <begin position="761"/>
        <end position="788"/>
    </location>
</feature>
<dbReference type="InterPro" id="IPR035965">
    <property type="entry name" value="PAS-like_dom_sf"/>
</dbReference>
<feature type="domain" description="PAS" evidence="11">
    <location>
        <begin position="778"/>
        <end position="830"/>
    </location>
</feature>
<dbReference type="Gene3D" id="3.30.450.270">
    <property type="match status" value="1"/>
</dbReference>
<evidence type="ECO:0000256" key="8">
    <source>
        <dbReference type="SAM" id="MobiDB-lite"/>
    </source>
</evidence>
<dbReference type="EMBL" id="KT071997">
    <property type="protein sequence ID" value="AKN34509.1"/>
    <property type="molecule type" value="mRNA"/>
</dbReference>
<dbReference type="Gene3D" id="3.30.565.10">
    <property type="entry name" value="Histidine kinase-like ATPase, C-terminal domain"/>
    <property type="match status" value="1"/>
</dbReference>
<dbReference type="PROSITE" id="PS50112">
    <property type="entry name" value="PAS"/>
    <property type="match status" value="2"/>
</dbReference>
<dbReference type="InterPro" id="IPR036890">
    <property type="entry name" value="HATPase_C_sf"/>
</dbReference>
<keyword evidence="3" id="KW-0157">Chromophore</keyword>
<dbReference type="Pfam" id="PF00360">
    <property type="entry name" value="PHY"/>
    <property type="match status" value="1"/>
</dbReference>
<reference evidence="12" key="2">
    <citation type="submission" date="2015-06" db="EMBL/GenBank/DDBJ databases">
        <authorList>
            <person name="Hoefler B.C."/>
            <person name="Straight P.D."/>
        </authorList>
    </citation>
    <scope>NUCLEOTIDE SEQUENCE</scope>
    <source>
        <strain evidence="12">RPQV</strain>
    </source>
</reference>
<dbReference type="InterPro" id="IPR013767">
    <property type="entry name" value="PAS_fold"/>
</dbReference>
<dbReference type="SUPFAM" id="SSF55781">
    <property type="entry name" value="GAF domain-like"/>
    <property type="match status" value="2"/>
</dbReference>
<dbReference type="PROSITE" id="PS50046">
    <property type="entry name" value="PHYTOCHROME_2"/>
    <property type="match status" value="1"/>
</dbReference>
<dbReference type="Pfam" id="PF01590">
    <property type="entry name" value="GAF"/>
    <property type="match status" value="1"/>
</dbReference>
<name>A0A0K0NR22_9VIRI</name>
<dbReference type="InterPro" id="IPR013515">
    <property type="entry name" value="Phytochrome_cen-reg"/>
</dbReference>
<evidence type="ECO:0000259" key="11">
    <source>
        <dbReference type="PROSITE" id="PS50112"/>
    </source>
</evidence>
<accession>A0A0K0NR22</accession>